<feature type="site" description="Transition state stabilizer" evidence="9">
    <location>
        <position position="137"/>
    </location>
</feature>
<dbReference type="RefSeq" id="WP_043749487.1">
    <property type="nucleotide sequence ID" value="NZ_AQQX01000004.1"/>
</dbReference>
<dbReference type="GO" id="GO:0043842">
    <property type="term" value="F:Kdo transferase activity"/>
    <property type="evidence" value="ECO:0007669"/>
    <property type="project" value="UniProtKB-EC"/>
</dbReference>
<dbReference type="Pfam" id="PF04413">
    <property type="entry name" value="Glycos_transf_N"/>
    <property type="match status" value="1"/>
</dbReference>
<dbReference type="InterPro" id="IPR007507">
    <property type="entry name" value="Glycos_transf_N"/>
</dbReference>
<evidence type="ECO:0000256" key="9">
    <source>
        <dbReference type="PIRSR" id="PIRSR639901-2"/>
    </source>
</evidence>
<comment type="similarity">
    <text evidence="10">Belongs to the glycosyltransferase group 1 family.</text>
</comment>
<dbReference type="GO" id="GO:0005886">
    <property type="term" value="C:plasma membrane"/>
    <property type="evidence" value="ECO:0007669"/>
    <property type="project" value="UniProtKB-SubCell"/>
</dbReference>
<evidence type="ECO:0000259" key="11">
    <source>
        <dbReference type="Pfam" id="PF04413"/>
    </source>
</evidence>
<evidence type="ECO:0000256" key="2">
    <source>
        <dbReference type="ARBA" id="ARBA00004713"/>
    </source>
</evidence>
<protein>
    <recommendedName>
        <fullName evidence="4 10">3-deoxy-D-manno-octulosonic acid transferase</fullName>
        <shortName evidence="10">Kdo transferase</shortName>
        <ecNumber evidence="3 10">2.4.99.12</ecNumber>
    </recommendedName>
    <alternativeName>
        <fullName evidence="6 10">Lipid IV(A) 3-deoxy-D-manno-octulosonic acid transferase</fullName>
    </alternativeName>
</protein>
<gene>
    <name evidence="12" type="ORF">ATO9_13110</name>
</gene>
<dbReference type="eggNOG" id="COG1519">
    <property type="taxonomic scope" value="Bacteria"/>
</dbReference>
<dbReference type="Gene3D" id="3.40.50.11720">
    <property type="entry name" value="3-Deoxy-D-manno-octulosonic-acid transferase, N-terminal domain"/>
    <property type="match status" value="1"/>
</dbReference>
<comment type="subcellular location">
    <subcellularLocation>
        <location evidence="10">Cell membrane</location>
    </subcellularLocation>
</comment>
<evidence type="ECO:0000256" key="8">
    <source>
        <dbReference type="PIRSR" id="PIRSR639901-1"/>
    </source>
</evidence>
<dbReference type="Proteomes" id="UP000030004">
    <property type="component" value="Unassembled WGS sequence"/>
</dbReference>
<evidence type="ECO:0000256" key="3">
    <source>
        <dbReference type="ARBA" id="ARBA00012621"/>
    </source>
</evidence>
<comment type="function">
    <text evidence="1 10">Involved in lipopolysaccharide (LPS) biosynthesis. Catalyzes the transfer of 3-deoxy-D-manno-octulosonate (Kdo) residue(s) from CMP-Kdo to lipid IV(A), the tetraacyldisaccharide-1,4'-bisphosphate precursor of lipid A.</text>
</comment>
<dbReference type="PANTHER" id="PTHR42755">
    <property type="entry name" value="3-DEOXY-MANNO-OCTULOSONATE CYTIDYLYLTRANSFERASE"/>
    <property type="match status" value="1"/>
</dbReference>
<feature type="active site" description="Proton acceptor" evidence="8">
    <location>
        <position position="67"/>
    </location>
</feature>
<feature type="domain" description="3-deoxy-D-manno-octulosonic-acid transferase N-terminal" evidence="11">
    <location>
        <begin position="40"/>
        <end position="216"/>
    </location>
</feature>
<evidence type="ECO:0000256" key="4">
    <source>
        <dbReference type="ARBA" id="ARBA00019077"/>
    </source>
</evidence>
<reference evidence="12 13" key="1">
    <citation type="journal article" date="2015" name="Antonie Van Leeuwenhoek">
        <title>Pseudooceanicola atlanticus gen. nov. sp. nov., isolated from surface seawater of the Atlantic Ocean and reclassification of Oceanicola batsensis, Oceanicola marinus, Oceanicola nitratireducens, Oceanicola nanhaiensis, Oceanicola antarcticus and Oceanicola flagellatus, as Pseudooceanicola batsensis comb. nov., Pseudooceanicola marinus comb. nov., Pseudooceanicola nitratireducens comb. nov., Pseudooceanicola nanhaiensis comb. nov., Pseudooceanicola antarcticus comb. nov., and Pseudooceanicola flagellatus comb. nov.</title>
        <authorList>
            <person name="Lai Q."/>
            <person name="Li G."/>
            <person name="Liu X."/>
            <person name="Du Y."/>
            <person name="Sun F."/>
            <person name="Shao Z."/>
        </authorList>
    </citation>
    <scope>NUCLEOTIDE SEQUENCE [LARGE SCALE GENOMIC DNA]</scope>
    <source>
        <strain evidence="12 13">22II-s11g</strain>
    </source>
</reference>
<comment type="catalytic activity">
    <reaction evidence="7 10">
        <text>lipid IVA (E. coli) + CMP-3-deoxy-beta-D-manno-octulosonate = alpha-Kdo-(2-&gt;6)-lipid IVA (E. coli) + CMP + H(+)</text>
        <dbReference type="Rhea" id="RHEA:28066"/>
        <dbReference type="ChEBI" id="CHEBI:15378"/>
        <dbReference type="ChEBI" id="CHEBI:58603"/>
        <dbReference type="ChEBI" id="CHEBI:60364"/>
        <dbReference type="ChEBI" id="CHEBI:60377"/>
        <dbReference type="ChEBI" id="CHEBI:85987"/>
        <dbReference type="EC" id="2.4.99.12"/>
    </reaction>
</comment>
<organism evidence="12 13">
    <name type="scientific">Pseudooceanicola atlanticus</name>
    <dbReference type="NCBI Taxonomy" id="1461694"/>
    <lineage>
        <taxon>Bacteria</taxon>
        <taxon>Pseudomonadati</taxon>
        <taxon>Pseudomonadota</taxon>
        <taxon>Alphaproteobacteria</taxon>
        <taxon>Rhodobacterales</taxon>
        <taxon>Paracoccaceae</taxon>
        <taxon>Pseudooceanicola</taxon>
    </lineage>
</organism>
<keyword evidence="10" id="KW-0448">Lipopolysaccharide biosynthesis</keyword>
<evidence type="ECO:0000313" key="13">
    <source>
        <dbReference type="Proteomes" id="UP000030004"/>
    </source>
</evidence>
<dbReference type="GO" id="GO:0009244">
    <property type="term" value="P:lipopolysaccharide core region biosynthetic process"/>
    <property type="evidence" value="ECO:0007669"/>
    <property type="project" value="UniProtKB-UniRule"/>
</dbReference>
<dbReference type="AlphaFoldDB" id="A0A0A0EH85"/>
<sequence length="426" mass="46280">MRPEGTVFYQFYRGISALAAPLIWRRVSAKLAREGVPENRRRERLGHATEDRPDGRLIWFHAASVGESLSILTLADRLMTRMPGAQALITSGTASSAEILSKRMPEGCRHQFAPLDNRAALRRFLDHWRPDAGIFVESEIWPQMLVEAQSRGLKLALVNARMSRTSLKNWARFDHTARYLLSLFSLIRTQDQATCDGLLALGADPATTALGPNLKSTAAPLPVDPDALVALADALDGPLWLAASTHEGEEKQVLKAHLEARKTHPDLRLILAPRHVERAEAIAEEIRAQGLTVARRGAGEAPGEADVYLADTLGEMGLWFSLAPVVFIGGTFGPAGGHNPYEPAQFGVPLLAGPRYANFTDVYAEFEAAAALDIVKKPKELGRQVAALLSNPLEAAEKGSAARAIVSRQSSALDDLTELLQAKLFG</sequence>
<dbReference type="GO" id="GO:0009245">
    <property type="term" value="P:lipid A biosynthetic process"/>
    <property type="evidence" value="ECO:0007669"/>
    <property type="project" value="TreeGrafter"/>
</dbReference>
<feature type="site" description="Transition state stabilizer" evidence="9">
    <location>
        <position position="215"/>
    </location>
</feature>
<dbReference type="OrthoDB" id="9789797at2"/>
<proteinExistence type="inferred from homology"/>
<comment type="pathway">
    <text evidence="2 10">Bacterial outer membrane biogenesis; LPS core biosynthesis.</text>
</comment>
<dbReference type="EMBL" id="AQQX01000004">
    <property type="protein sequence ID" value="KGM48562.1"/>
    <property type="molecule type" value="Genomic_DNA"/>
</dbReference>
<dbReference type="PANTHER" id="PTHR42755:SF1">
    <property type="entry name" value="3-DEOXY-D-MANNO-OCTULOSONIC ACID TRANSFERASE, MITOCHONDRIAL-RELATED"/>
    <property type="match status" value="1"/>
</dbReference>
<accession>A0A0A0EH85</accession>
<keyword evidence="10" id="KW-0472">Membrane</keyword>
<evidence type="ECO:0000256" key="5">
    <source>
        <dbReference type="ARBA" id="ARBA00022679"/>
    </source>
</evidence>
<name>A0A0A0EH85_9RHOB</name>
<evidence type="ECO:0000256" key="10">
    <source>
        <dbReference type="RuleBase" id="RU365103"/>
    </source>
</evidence>
<dbReference type="SUPFAM" id="SSF53756">
    <property type="entry name" value="UDP-Glycosyltransferase/glycogen phosphorylase"/>
    <property type="match status" value="1"/>
</dbReference>
<evidence type="ECO:0000256" key="6">
    <source>
        <dbReference type="ARBA" id="ARBA00031445"/>
    </source>
</evidence>
<keyword evidence="5 10" id="KW-0808">Transferase</keyword>
<comment type="caution">
    <text evidence="12">The sequence shown here is derived from an EMBL/GenBank/DDBJ whole genome shotgun (WGS) entry which is preliminary data.</text>
</comment>
<dbReference type="Gene3D" id="3.40.50.2000">
    <property type="entry name" value="Glycogen Phosphorylase B"/>
    <property type="match status" value="1"/>
</dbReference>
<evidence type="ECO:0000256" key="7">
    <source>
        <dbReference type="ARBA" id="ARBA00049183"/>
    </source>
</evidence>
<evidence type="ECO:0000313" key="12">
    <source>
        <dbReference type="EMBL" id="KGM48562.1"/>
    </source>
</evidence>
<keyword evidence="13" id="KW-1185">Reference proteome</keyword>
<dbReference type="STRING" id="1461694.ATO9_13110"/>
<dbReference type="EC" id="2.4.99.12" evidence="3 10"/>
<evidence type="ECO:0000256" key="1">
    <source>
        <dbReference type="ARBA" id="ARBA00003394"/>
    </source>
</evidence>
<dbReference type="InterPro" id="IPR038107">
    <property type="entry name" value="Glycos_transf_N_sf"/>
</dbReference>
<dbReference type="InterPro" id="IPR039901">
    <property type="entry name" value="Kdotransferase"/>
</dbReference>
<dbReference type="UniPathway" id="UPA00958"/>
<keyword evidence="10" id="KW-1003">Cell membrane</keyword>